<name>A0ABY6AW04_9BURK</name>
<evidence type="ECO:0000313" key="2">
    <source>
        <dbReference type="Proteomes" id="UP001064933"/>
    </source>
</evidence>
<dbReference type="EMBL" id="CP104562">
    <property type="protein sequence ID" value="UXH76498.1"/>
    <property type="molecule type" value="Genomic_DNA"/>
</dbReference>
<dbReference type="InterPro" id="IPR038763">
    <property type="entry name" value="DHH_sf"/>
</dbReference>
<evidence type="ECO:0008006" key="3">
    <source>
        <dbReference type="Google" id="ProtNLM"/>
    </source>
</evidence>
<keyword evidence="2" id="KW-1185">Reference proteome</keyword>
<dbReference type="Proteomes" id="UP001064933">
    <property type="component" value="Chromosome"/>
</dbReference>
<dbReference type="SUPFAM" id="SSF64182">
    <property type="entry name" value="DHH phosphoesterases"/>
    <property type="match status" value="1"/>
</dbReference>
<sequence length="319" mass="35025">MRSFDLFNGDADGLCALHQLRMAEPRSACLITGVKRDIDLLRHLPDEPALDVTALDLCFDRNVDHVRRVLETGGEVQYVDHHAATLRFDHPRLKACIDPSPDVCTALLVDRRLDGRYRDWAITAAFGDNLIPVAQRLAQAQGHGDEATHRLRHLGLLLNYNAYGETVQDLHIPPLALYEALQGFESPFDFIDGAAHYVALDQGYREDQQQASALRPHRSTPDGALYLLPAAAWARRLCGTLANALAAQCPTACVAMLTGRPEGGYLVSVRTHGGIGADVLCRRYAGGNGRAGAAGIDRLPEAELDRFIADYFQHIERGT</sequence>
<protein>
    <recommendedName>
        <fullName evidence="3">Acetyltransferase</fullName>
    </recommendedName>
</protein>
<accession>A0ABY6AW04</accession>
<evidence type="ECO:0000313" key="1">
    <source>
        <dbReference type="EMBL" id="UXH76498.1"/>
    </source>
</evidence>
<organism evidence="1 2">
    <name type="scientific">Roseateles amylovorans</name>
    <dbReference type="NCBI Taxonomy" id="2978473"/>
    <lineage>
        <taxon>Bacteria</taxon>
        <taxon>Pseudomonadati</taxon>
        <taxon>Pseudomonadota</taxon>
        <taxon>Betaproteobacteria</taxon>
        <taxon>Burkholderiales</taxon>
        <taxon>Sphaerotilaceae</taxon>
        <taxon>Roseateles</taxon>
    </lineage>
</organism>
<reference evidence="1" key="1">
    <citation type="submission" date="2022-10" db="EMBL/GenBank/DDBJ databases">
        <title>Characterization and whole genome sequencing of a new Roseateles species, isolated from fresh water.</title>
        <authorList>
            <person name="Guliayeva D.Y."/>
            <person name="Akhremchuk A.E."/>
            <person name="Sikolenko M.A."/>
            <person name="Valentovich L.N."/>
            <person name="Sidarenka A.V."/>
        </authorList>
    </citation>
    <scope>NUCLEOTIDE SEQUENCE</scope>
    <source>
        <strain evidence="1">BIM B-1768</strain>
    </source>
</reference>
<dbReference type="RefSeq" id="WP_261756229.1">
    <property type="nucleotide sequence ID" value="NZ_CP104562.2"/>
</dbReference>
<proteinExistence type="predicted"/>
<gene>
    <name evidence="1" type="ORF">N4261_15745</name>
</gene>